<organism evidence="1 2">
    <name type="scientific">Methanocalculus taiwanensis</name>
    <dbReference type="NCBI Taxonomy" id="106207"/>
    <lineage>
        <taxon>Archaea</taxon>
        <taxon>Methanobacteriati</taxon>
        <taxon>Methanobacteriota</taxon>
        <taxon>Stenosarchaea group</taxon>
        <taxon>Methanomicrobia</taxon>
        <taxon>Methanomicrobiales</taxon>
        <taxon>Methanocalculaceae</taxon>
        <taxon>Methanocalculus</taxon>
    </lineage>
</organism>
<keyword evidence="2" id="KW-1185">Reference proteome</keyword>
<evidence type="ECO:0000313" key="2">
    <source>
        <dbReference type="Proteomes" id="UP001524383"/>
    </source>
</evidence>
<gene>
    <name evidence="1" type="ORF">FTO68_09850</name>
</gene>
<accession>A0ABD4TLU9</accession>
<name>A0ABD4TLU9_9EURY</name>
<dbReference type="RefSeq" id="WP_255333246.1">
    <property type="nucleotide sequence ID" value="NZ_VOTZ01000023.1"/>
</dbReference>
<reference evidence="1 2" key="1">
    <citation type="submission" date="2019-08" db="EMBL/GenBank/DDBJ databases">
        <authorList>
            <person name="Chen S.-C."/>
            <person name="Lai M.-C."/>
            <person name="You Y.-T."/>
        </authorList>
    </citation>
    <scope>NUCLEOTIDE SEQUENCE [LARGE SCALE GENOMIC DNA]</scope>
    <source>
        <strain evidence="1 2">P2F9704a</strain>
    </source>
</reference>
<evidence type="ECO:0000313" key="1">
    <source>
        <dbReference type="EMBL" id="MCQ1539282.1"/>
    </source>
</evidence>
<protein>
    <recommendedName>
        <fullName evidence="3">Transposase</fullName>
    </recommendedName>
</protein>
<dbReference type="AlphaFoldDB" id="A0ABD4TLU9"/>
<proteinExistence type="predicted"/>
<evidence type="ECO:0008006" key="3">
    <source>
        <dbReference type="Google" id="ProtNLM"/>
    </source>
</evidence>
<comment type="caution">
    <text evidence="1">The sequence shown here is derived from an EMBL/GenBank/DDBJ whole genome shotgun (WGS) entry which is preliminary data.</text>
</comment>
<dbReference type="EMBL" id="VOTZ01000023">
    <property type="protein sequence ID" value="MCQ1539282.1"/>
    <property type="molecule type" value="Genomic_DNA"/>
</dbReference>
<dbReference type="Proteomes" id="UP001524383">
    <property type="component" value="Unassembled WGS sequence"/>
</dbReference>
<sequence>MKTLPFIRGKNDRITVECATGEVPIHTRCVHCIHCAGIRDAKRLVPNPYAQEFQKQRRGSSNEFELLTAQTMFNTIVAKPSADAIECADEKGEGFHPLWAR</sequence>